<sequence length="353" mass="36896">MTPDVDALLAGSGLTGPALATLQGPGGLFALTGEALVYGGERGIRRVHLRDLARIHSDAEGTLRVETPAGVALSASLLGFEPGEVQEFFGQVRDVTARVKAQGGPRSTPSRSETGVPETGASVQGPPDPARSVTVTPVRASSARPPEGSRPPAPAPSSAPKITVTRRGQVEERLPTELRASPGSVQIRMVPPDTRREGEDPAPLIVQAAPAPRPAYDPEQDEQLEQEPRAQKAPDRAGPRRLPIPARDAAPRSSTSPKASRPGEPLTAEPEELRAQATRVDRQATALRVLSAVLIVGSLLAAVLMFLNAQRPLALWALVQGVVLGLAGLSLAELSRLHALQAALIAEEAEKGG</sequence>
<keyword evidence="2" id="KW-1133">Transmembrane helix</keyword>
<keyword evidence="2" id="KW-0812">Transmembrane</keyword>
<evidence type="ECO:0000313" key="4">
    <source>
        <dbReference type="Proteomes" id="UP000199223"/>
    </source>
</evidence>
<feature type="transmembrane region" description="Helical" evidence="2">
    <location>
        <begin position="286"/>
        <end position="307"/>
    </location>
</feature>
<feature type="region of interest" description="Disordered" evidence="1">
    <location>
        <begin position="99"/>
        <end position="272"/>
    </location>
</feature>
<dbReference type="RefSeq" id="WP_092262418.1">
    <property type="nucleotide sequence ID" value="NZ_FNZA01000001.1"/>
</dbReference>
<evidence type="ECO:0000256" key="1">
    <source>
        <dbReference type="SAM" id="MobiDB-lite"/>
    </source>
</evidence>
<dbReference type="AlphaFoldDB" id="A0A1H6RQ87"/>
<name>A0A1H6RQ87_9DEIO</name>
<accession>A0A1H6RQ87</accession>
<dbReference type="OrthoDB" id="68688at2"/>
<organism evidence="3 4">
    <name type="scientific">Deinococcus reticulitermitis</name>
    <dbReference type="NCBI Taxonomy" id="856736"/>
    <lineage>
        <taxon>Bacteria</taxon>
        <taxon>Thermotogati</taxon>
        <taxon>Deinococcota</taxon>
        <taxon>Deinococci</taxon>
        <taxon>Deinococcales</taxon>
        <taxon>Deinococcaceae</taxon>
        <taxon>Deinococcus</taxon>
    </lineage>
</organism>
<dbReference type="STRING" id="856736.SAMN04488058_10133"/>
<protein>
    <submittedName>
        <fullName evidence="3">Uncharacterized protein</fullName>
    </submittedName>
</protein>
<keyword evidence="4" id="KW-1185">Reference proteome</keyword>
<feature type="compositionally biased region" description="Pro residues" evidence="1">
    <location>
        <begin position="148"/>
        <end position="157"/>
    </location>
</feature>
<evidence type="ECO:0000256" key="2">
    <source>
        <dbReference type="SAM" id="Phobius"/>
    </source>
</evidence>
<gene>
    <name evidence="3" type="ORF">SAMN04488058_10133</name>
</gene>
<reference evidence="4" key="1">
    <citation type="submission" date="2016-10" db="EMBL/GenBank/DDBJ databases">
        <authorList>
            <person name="Varghese N."/>
            <person name="Submissions S."/>
        </authorList>
    </citation>
    <scope>NUCLEOTIDE SEQUENCE [LARGE SCALE GENOMIC DNA]</scope>
    <source>
        <strain evidence="4">CGMCC 1.10218</strain>
    </source>
</reference>
<evidence type="ECO:0000313" key="3">
    <source>
        <dbReference type="EMBL" id="SEI57929.1"/>
    </source>
</evidence>
<keyword evidence="2" id="KW-0472">Membrane</keyword>
<dbReference type="Proteomes" id="UP000199223">
    <property type="component" value="Unassembled WGS sequence"/>
</dbReference>
<feature type="transmembrane region" description="Helical" evidence="2">
    <location>
        <begin position="313"/>
        <end position="332"/>
    </location>
</feature>
<feature type="compositionally biased region" description="Basic and acidic residues" evidence="1">
    <location>
        <begin position="226"/>
        <end position="238"/>
    </location>
</feature>
<dbReference type="EMBL" id="FNZA01000001">
    <property type="protein sequence ID" value="SEI57929.1"/>
    <property type="molecule type" value="Genomic_DNA"/>
</dbReference>
<proteinExistence type="predicted"/>